<feature type="domain" description="RRM" evidence="7">
    <location>
        <begin position="162"/>
        <end position="257"/>
    </location>
</feature>
<dbReference type="GO" id="GO:0008168">
    <property type="term" value="F:methyltransferase activity"/>
    <property type="evidence" value="ECO:0007669"/>
    <property type="project" value="UniProtKB-KW"/>
</dbReference>
<evidence type="ECO:0000259" key="7">
    <source>
        <dbReference type="PROSITE" id="PS50102"/>
    </source>
</evidence>
<dbReference type="Pfam" id="PF00076">
    <property type="entry name" value="RRM_1"/>
    <property type="match status" value="1"/>
</dbReference>
<name>A0A0J7KZH9_LASNI</name>
<evidence type="ECO:0000256" key="5">
    <source>
        <dbReference type="ARBA" id="ARBA00043988"/>
    </source>
</evidence>
<comment type="caution">
    <text evidence="8">The sequence shown here is derived from an EMBL/GenBank/DDBJ whole genome shotgun (WGS) entry which is preliminary data.</text>
</comment>
<dbReference type="InterPro" id="IPR029063">
    <property type="entry name" value="SAM-dependent_MTases_sf"/>
</dbReference>
<dbReference type="GO" id="GO:0005737">
    <property type="term" value="C:cytoplasm"/>
    <property type="evidence" value="ECO:0007669"/>
    <property type="project" value="TreeGrafter"/>
</dbReference>
<protein>
    <recommendedName>
        <fullName evidence="7">RRM domain-containing protein</fullName>
    </recommendedName>
</protein>
<dbReference type="SUPFAM" id="SSF54928">
    <property type="entry name" value="RNA-binding domain, RBD"/>
    <property type="match status" value="1"/>
</dbReference>
<dbReference type="Pfam" id="PF10294">
    <property type="entry name" value="Methyltransf_16"/>
    <property type="match status" value="1"/>
</dbReference>
<dbReference type="PaxDb" id="67767-A0A0J7KZH9"/>
<dbReference type="PANTHER" id="PTHR14614">
    <property type="entry name" value="HEPATOCELLULAR CARCINOMA-ASSOCIATED ANTIGEN"/>
    <property type="match status" value="1"/>
</dbReference>
<proteinExistence type="inferred from homology"/>
<dbReference type="InterPro" id="IPR000504">
    <property type="entry name" value="RRM_dom"/>
</dbReference>
<dbReference type="STRING" id="67767.A0A0J7KZH9"/>
<dbReference type="PANTHER" id="PTHR14614:SF164">
    <property type="entry name" value="HISTONE-ARGININE METHYLTRANSFERASE METTL23"/>
    <property type="match status" value="1"/>
</dbReference>
<dbReference type="EMBL" id="LBMM01001806">
    <property type="protein sequence ID" value="KMQ95713.1"/>
    <property type="molecule type" value="Genomic_DNA"/>
</dbReference>
<evidence type="ECO:0000256" key="4">
    <source>
        <dbReference type="ARBA" id="ARBA00022884"/>
    </source>
</evidence>
<keyword evidence="9" id="KW-1185">Reference proteome</keyword>
<evidence type="ECO:0000256" key="6">
    <source>
        <dbReference type="PROSITE-ProRule" id="PRU00176"/>
    </source>
</evidence>
<keyword evidence="1" id="KW-0489">Methyltransferase</keyword>
<dbReference type="InterPro" id="IPR019410">
    <property type="entry name" value="Methyltransf_16"/>
</dbReference>
<dbReference type="Gene3D" id="3.40.50.150">
    <property type="entry name" value="Vaccinia Virus protein VP39"/>
    <property type="match status" value="1"/>
</dbReference>
<sequence length="257" mass="28840">MSDGDHAVTEQVKRYVFKSRKTQNCGQGDSEGEDSLEILIPELLQANYSFYTWPCARVLAWYLWEHRENLLGKRVLEIGAGTSLPGILASKCGAIVTLSDSANQPRTLQHIRRCCEVNGIADQVRIVGITWGFFLSSLFTLGQLDLIIGSDCFYEPTLFEDIVVVVAFLLEKNPRARFLLGRHELALYFSQFGCVQDVIVAFDKKTGLHKNQGHVVFLKKQDVDKALDRKHSLEGKDLILSIKKYSDNDSNNGSALN</sequence>
<keyword evidence="3" id="KW-0949">S-adenosyl-L-methionine</keyword>
<evidence type="ECO:0000313" key="8">
    <source>
        <dbReference type="EMBL" id="KMQ95713.1"/>
    </source>
</evidence>
<evidence type="ECO:0000313" key="9">
    <source>
        <dbReference type="Proteomes" id="UP000036403"/>
    </source>
</evidence>
<comment type="similarity">
    <text evidence="5">Belongs to the methyltransferase superfamily. METTL23 family.</text>
</comment>
<keyword evidence="2" id="KW-0808">Transferase</keyword>
<dbReference type="SUPFAM" id="SSF53335">
    <property type="entry name" value="S-adenosyl-L-methionine-dependent methyltransferases"/>
    <property type="match status" value="1"/>
</dbReference>
<dbReference type="GO" id="GO:0003723">
    <property type="term" value="F:RNA binding"/>
    <property type="evidence" value="ECO:0007669"/>
    <property type="project" value="UniProtKB-UniRule"/>
</dbReference>
<reference evidence="8 9" key="1">
    <citation type="submission" date="2015-04" db="EMBL/GenBank/DDBJ databases">
        <title>Lasius niger genome sequencing.</title>
        <authorList>
            <person name="Konorov E.A."/>
            <person name="Nikitin M.A."/>
            <person name="Kirill M.V."/>
            <person name="Chang P."/>
        </authorList>
    </citation>
    <scope>NUCLEOTIDE SEQUENCE [LARGE SCALE GENOMIC DNA]</scope>
    <source>
        <tissue evidence="8">Whole</tissue>
    </source>
</reference>
<evidence type="ECO:0000256" key="1">
    <source>
        <dbReference type="ARBA" id="ARBA00022603"/>
    </source>
</evidence>
<dbReference type="AlphaFoldDB" id="A0A0J7KZH9"/>
<accession>A0A0J7KZH9</accession>
<dbReference type="GO" id="GO:0032259">
    <property type="term" value="P:methylation"/>
    <property type="evidence" value="ECO:0007669"/>
    <property type="project" value="UniProtKB-KW"/>
</dbReference>
<evidence type="ECO:0000256" key="2">
    <source>
        <dbReference type="ARBA" id="ARBA00022679"/>
    </source>
</evidence>
<dbReference type="OrthoDB" id="407325at2759"/>
<dbReference type="GO" id="GO:0005634">
    <property type="term" value="C:nucleus"/>
    <property type="evidence" value="ECO:0007669"/>
    <property type="project" value="TreeGrafter"/>
</dbReference>
<dbReference type="PROSITE" id="PS50102">
    <property type="entry name" value="RRM"/>
    <property type="match status" value="1"/>
</dbReference>
<dbReference type="Proteomes" id="UP000036403">
    <property type="component" value="Unassembled WGS sequence"/>
</dbReference>
<keyword evidence="4 6" id="KW-0694">RNA-binding</keyword>
<organism evidence="8 9">
    <name type="scientific">Lasius niger</name>
    <name type="common">Black garden ant</name>
    <dbReference type="NCBI Taxonomy" id="67767"/>
    <lineage>
        <taxon>Eukaryota</taxon>
        <taxon>Metazoa</taxon>
        <taxon>Ecdysozoa</taxon>
        <taxon>Arthropoda</taxon>
        <taxon>Hexapoda</taxon>
        <taxon>Insecta</taxon>
        <taxon>Pterygota</taxon>
        <taxon>Neoptera</taxon>
        <taxon>Endopterygota</taxon>
        <taxon>Hymenoptera</taxon>
        <taxon>Apocrita</taxon>
        <taxon>Aculeata</taxon>
        <taxon>Formicoidea</taxon>
        <taxon>Formicidae</taxon>
        <taxon>Formicinae</taxon>
        <taxon>Lasius</taxon>
        <taxon>Lasius</taxon>
    </lineage>
</organism>
<evidence type="ECO:0000256" key="3">
    <source>
        <dbReference type="ARBA" id="ARBA00022691"/>
    </source>
</evidence>
<gene>
    <name evidence="8" type="ORF">RF55_4054</name>
</gene>
<dbReference type="InterPro" id="IPR035979">
    <property type="entry name" value="RBD_domain_sf"/>
</dbReference>